<dbReference type="SUPFAM" id="SSF109604">
    <property type="entry name" value="HD-domain/PDEase-like"/>
    <property type="match status" value="1"/>
</dbReference>
<dbReference type="EMBL" id="JAINWA010000003">
    <property type="protein sequence ID" value="MCD1655386.1"/>
    <property type="molecule type" value="Genomic_DNA"/>
</dbReference>
<evidence type="ECO:0000313" key="4">
    <source>
        <dbReference type="EMBL" id="MCD1655386.1"/>
    </source>
</evidence>
<dbReference type="Pfam" id="PF13487">
    <property type="entry name" value="HD_5"/>
    <property type="match status" value="1"/>
</dbReference>
<proteinExistence type="predicted"/>
<dbReference type="InterPro" id="IPR052020">
    <property type="entry name" value="Cyclic_di-GMP/3'3'-cGAMP_PDE"/>
</dbReference>
<dbReference type="InterPro" id="IPR011006">
    <property type="entry name" value="CheY-like_superfamily"/>
</dbReference>
<gene>
    <name evidence="4" type="ORF">K7J14_11840</name>
</gene>
<dbReference type="InterPro" id="IPR037522">
    <property type="entry name" value="HD_GYP_dom"/>
</dbReference>
<feature type="domain" description="Response regulatory" evidence="2">
    <location>
        <begin position="12"/>
        <end position="127"/>
    </location>
</feature>
<dbReference type="CDD" id="cd00077">
    <property type="entry name" value="HDc"/>
    <property type="match status" value="1"/>
</dbReference>
<dbReference type="Gene3D" id="3.40.50.2300">
    <property type="match status" value="1"/>
</dbReference>
<protein>
    <submittedName>
        <fullName evidence="4">Response regulator</fullName>
    </submittedName>
</protein>
<dbReference type="CDD" id="cd00156">
    <property type="entry name" value="REC"/>
    <property type="match status" value="1"/>
</dbReference>
<dbReference type="Proteomes" id="UP001198163">
    <property type="component" value="Unassembled WGS sequence"/>
</dbReference>
<dbReference type="InterPro" id="IPR001789">
    <property type="entry name" value="Sig_transdc_resp-reg_receiver"/>
</dbReference>
<evidence type="ECO:0000259" key="3">
    <source>
        <dbReference type="PROSITE" id="PS51832"/>
    </source>
</evidence>
<evidence type="ECO:0000256" key="1">
    <source>
        <dbReference type="PROSITE-ProRule" id="PRU00169"/>
    </source>
</evidence>
<accession>A0AAE3EK81</accession>
<sequence length="355" mass="39989">MASSDFDTFGLHVLCIDDSKSQLALYRDQLEGMYTVTGAETYEEAVACLSASHPDLIILDMNMPRVTGLEFLDILRFTPNYSRIPVIIVSGDNEPKDIKEAFRRGAADYVRKPYDPEELDLRILRLFKLLAGASQTQKADSSSALTSAQGSLVKSLEELASARDNENTRHLERIGLYAAELARSASRTTRFRGEITEDFISKIGEMACLHDIGKVNIPDYILHKSEPLTEREFDFIKKHTSDGARTIDMIRLTFPDYGFLDFARDLILYHHERWDGTGYPEGLREHKIPLVARIIALADTFDSVMTKRVYREAVDFDDACAIIGDGKGTAFDPDLVEVFRFCHASFKEISSKHGD</sequence>
<dbReference type="Pfam" id="PF00072">
    <property type="entry name" value="Response_reg"/>
    <property type="match status" value="1"/>
</dbReference>
<keyword evidence="1" id="KW-0597">Phosphoprotein</keyword>
<organism evidence="4 5">
    <name type="scientific">Teretinema zuelzerae</name>
    <dbReference type="NCBI Taxonomy" id="156"/>
    <lineage>
        <taxon>Bacteria</taxon>
        <taxon>Pseudomonadati</taxon>
        <taxon>Spirochaetota</taxon>
        <taxon>Spirochaetia</taxon>
        <taxon>Spirochaetales</taxon>
        <taxon>Treponemataceae</taxon>
        <taxon>Teretinema</taxon>
    </lineage>
</organism>
<dbReference type="Gene3D" id="1.10.3210.10">
    <property type="entry name" value="Hypothetical protein af1432"/>
    <property type="match status" value="1"/>
</dbReference>
<dbReference type="InterPro" id="IPR003607">
    <property type="entry name" value="HD/PDEase_dom"/>
</dbReference>
<evidence type="ECO:0000313" key="5">
    <source>
        <dbReference type="Proteomes" id="UP001198163"/>
    </source>
</evidence>
<dbReference type="GO" id="GO:0000160">
    <property type="term" value="P:phosphorelay signal transduction system"/>
    <property type="evidence" value="ECO:0007669"/>
    <property type="project" value="InterPro"/>
</dbReference>
<dbReference type="SMART" id="SM00471">
    <property type="entry name" value="HDc"/>
    <property type="match status" value="1"/>
</dbReference>
<dbReference type="SUPFAM" id="SSF52172">
    <property type="entry name" value="CheY-like"/>
    <property type="match status" value="1"/>
</dbReference>
<dbReference type="SMART" id="SM00448">
    <property type="entry name" value="REC"/>
    <property type="match status" value="1"/>
</dbReference>
<dbReference type="AlphaFoldDB" id="A0AAE3EK81"/>
<dbReference type="PROSITE" id="PS50110">
    <property type="entry name" value="RESPONSE_REGULATORY"/>
    <property type="match status" value="1"/>
</dbReference>
<feature type="modified residue" description="4-aspartylphosphate" evidence="1">
    <location>
        <position position="60"/>
    </location>
</feature>
<dbReference type="PROSITE" id="PS51832">
    <property type="entry name" value="HD_GYP"/>
    <property type="match status" value="1"/>
</dbReference>
<name>A0AAE3EK81_9SPIR</name>
<evidence type="ECO:0000259" key="2">
    <source>
        <dbReference type="PROSITE" id="PS50110"/>
    </source>
</evidence>
<feature type="domain" description="HD-GYP" evidence="3">
    <location>
        <begin position="145"/>
        <end position="355"/>
    </location>
</feature>
<dbReference type="PANTHER" id="PTHR45228:SF1">
    <property type="entry name" value="CYCLIC DI-GMP PHOSPHODIESTERASE TM_0186"/>
    <property type="match status" value="1"/>
</dbReference>
<dbReference type="RefSeq" id="WP_230756474.1">
    <property type="nucleotide sequence ID" value="NZ_JAINWA010000003.1"/>
</dbReference>
<keyword evidence="5" id="KW-1185">Reference proteome</keyword>
<reference evidence="4" key="1">
    <citation type="submission" date="2021-08" db="EMBL/GenBank/DDBJ databases">
        <title>Comparative analyses of Brucepasteria parasyntrophica and Teretinema zuelzerae.</title>
        <authorList>
            <person name="Song Y."/>
            <person name="Brune A."/>
        </authorList>
    </citation>
    <scope>NUCLEOTIDE SEQUENCE</scope>
    <source>
        <strain evidence="4">DSM 1903</strain>
    </source>
</reference>
<comment type="caution">
    <text evidence="4">The sequence shown here is derived from an EMBL/GenBank/DDBJ whole genome shotgun (WGS) entry which is preliminary data.</text>
</comment>
<dbReference type="PANTHER" id="PTHR45228">
    <property type="entry name" value="CYCLIC DI-GMP PHOSPHODIESTERASE TM_0186-RELATED"/>
    <property type="match status" value="1"/>
</dbReference>